<dbReference type="PANTHER" id="PTHR41248">
    <property type="entry name" value="NORD PROTEIN"/>
    <property type="match status" value="1"/>
</dbReference>
<protein>
    <recommendedName>
        <fullName evidence="3">VWFA domain-containing protein</fullName>
    </recommendedName>
</protein>
<name>A0A1H9UP69_BUTFI</name>
<accession>A0A1H9UP69</accession>
<evidence type="ECO:0008006" key="3">
    <source>
        <dbReference type="Google" id="ProtNLM"/>
    </source>
</evidence>
<dbReference type="AlphaFoldDB" id="A0A1H9UP69"/>
<dbReference type="InterPro" id="IPR051928">
    <property type="entry name" value="NorD/CobT"/>
</dbReference>
<dbReference type="OrthoDB" id="1632179at2"/>
<proteinExistence type="predicted"/>
<dbReference type="PANTHER" id="PTHR41248:SF1">
    <property type="entry name" value="NORD PROTEIN"/>
    <property type="match status" value="1"/>
</dbReference>
<dbReference type="Proteomes" id="UP000182584">
    <property type="component" value="Unassembled WGS sequence"/>
</dbReference>
<organism evidence="1 2">
    <name type="scientific">Butyrivibrio fibrisolvens</name>
    <dbReference type="NCBI Taxonomy" id="831"/>
    <lineage>
        <taxon>Bacteria</taxon>
        <taxon>Bacillati</taxon>
        <taxon>Bacillota</taxon>
        <taxon>Clostridia</taxon>
        <taxon>Lachnospirales</taxon>
        <taxon>Lachnospiraceae</taxon>
        <taxon>Butyrivibrio</taxon>
    </lineage>
</organism>
<sequence>MIKKHYEGNSKRALNIVWNAAGRYDFEPPFLAFYSNGKPDQYFNMIIGLTVKWFDISQIVAFFDNYSYLKKAQEFDSYMWLAIENCIFEKEKVSRPVLSALRIKRAKEFYETVQNYSRQQMEMQSIPVYNQEEARWAYVLGKKVVLLSDREKKLSKALLLNKDLDTEGLIQALRSILKEYFRFDTDKVTKERKNNVNLSIARRLQSILYKNNKETETLFVRSGSGSGNKEGSVTLSHEDHFINNIETLQKNRDYIESCFGSCIYTDEEMKVLEKDICTNSDENCHVWITNGINKNKTIKDAKASKSIDTFKDQINKNIAFYNSRTYQIQESIRNLSAQISTIFESYLRCLPQESKSGILESSKAYRLSLMKDTRVFLNEGDEKDYKITVDILLDASQSRMNFQESIACEAYMIAESFVRAHIPVSIKAFRSICGYTVLENLKNYKDMHSYGAFNYVAAGWNRDGLCFKMLDHLYMDEEEQETERFLFVLTDASPNDSMPIKNAGAGLRVKEYEGLAAVDDARKAVQSLKKHGINIGAVFFGASLHLDNVSIIYGDDYERIINMRQLPDAVGDLLRRLLQRKSL</sequence>
<dbReference type="EMBL" id="FOGJ01000019">
    <property type="protein sequence ID" value="SES11108.1"/>
    <property type="molecule type" value="Genomic_DNA"/>
</dbReference>
<evidence type="ECO:0000313" key="1">
    <source>
        <dbReference type="EMBL" id="SES11108.1"/>
    </source>
</evidence>
<dbReference type="InterPro" id="IPR036465">
    <property type="entry name" value="vWFA_dom_sf"/>
</dbReference>
<dbReference type="SUPFAM" id="SSF53300">
    <property type="entry name" value="vWA-like"/>
    <property type="match status" value="1"/>
</dbReference>
<reference evidence="1 2" key="1">
    <citation type="submission" date="2016-10" db="EMBL/GenBank/DDBJ databases">
        <authorList>
            <person name="de Groot N.N."/>
        </authorList>
    </citation>
    <scope>NUCLEOTIDE SEQUENCE [LARGE SCALE GENOMIC DNA]</scope>
    <source>
        <strain evidence="1 2">AR40</strain>
    </source>
</reference>
<gene>
    <name evidence="1" type="ORF">SAMN04487884_11931</name>
</gene>
<dbReference type="eggNOG" id="COG4548">
    <property type="taxonomic scope" value="Bacteria"/>
</dbReference>
<evidence type="ECO:0000313" key="2">
    <source>
        <dbReference type="Proteomes" id="UP000182584"/>
    </source>
</evidence>
<dbReference type="RefSeq" id="WP_074757169.1">
    <property type="nucleotide sequence ID" value="NZ_FOGJ01000019.1"/>
</dbReference>